<dbReference type="Gene3D" id="3.30.930.10">
    <property type="entry name" value="Bira Bifunctional Protein, Domain 2"/>
    <property type="match status" value="1"/>
</dbReference>
<dbReference type="NCBIfam" id="NF010925">
    <property type="entry name" value="PRK14345.1"/>
    <property type="match status" value="1"/>
</dbReference>
<accession>A0A7S7SIU7</accession>
<dbReference type="EMBL" id="CP063849">
    <property type="protein sequence ID" value="QOY85300.1"/>
    <property type="molecule type" value="Genomic_DNA"/>
</dbReference>
<evidence type="ECO:0000256" key="7">
    <source>
        <dbReference type="PIRSR" id="PIRSR016262-1"/>
    </source>
</evidence>
<feature type="domain" description="BPL/LPL catalytic" evidence="10">
    <location>
        <begin position="31"/>
        <end position="211"/>
    </location>
</feature>
<feature type="site" description="Lowers pKa of active site Cys" evidence="5 9">
    <location>
        <position position="140"/>
    </location>
</feature>
<protein>
    <recommendedName>
        <fullName evidence="5 6">Octanoyltransferase</fullName>
        <ecNumber evidence="5 6">2.3.1.181</ecNumber>
    </recommendedName>
    <alternativeName>
        <fullName evidence="5">Lipoate-protein ligase B</fullName>
    </alternativeName>
    <alternativeName>
        <fullName evidence="5">Lipoyl/octanoyl transferase</fullName>
    </alternativeName>
    <alternativeName>
        <fullName evidence="5">Octanoyl-[acyl-carrier-protein]-protein N-octanoyltransferase</fullName>
    </alternativeName>
</protein>
<evidence type="ECO:0000256" key="8">
    <source>
        <dbReference type="PIRSR" id="PIRSR016262-2"/>
    </source>
</evidence>
<evidence type="ECO:0000256" key="3">
    <source>
        <dbReference type="ARBA" id="ARBA00023315"/>
    </source>
</evidence>
<comment type="pathway">
    <text evidence="1 5 6">Protein modification; protein lipoylation via endogenous pathway; protein N(6)-(lipoyl)lysine from octanoyl-[acyl-carrier-protein]: step 1/2.</text>
</comment>
<dbReference type="RefSeq" id="WP_194446970.1">
    <property type="nucleotide sequence ID" value="NZ_CP063849.1"/>
</dbReference>
<dbReference type="EC" id="2.3.1.181" evidence="5 6"/>
<dbReference type="SUPFAM" id="SSF55681">
    <property type="entry name" value="Class II aaRS and biotin synthetases"/>
    <property type="match status" value="1"/>
</dbReference>
<dbReference type="InterPro" id="IPR045864">
    <property type="entry name" value="aa-tRNA-synth_II/BPL/LPL"/>
</dbReference>
<organism evidence="11 12">
    <name type="scientific">Paludibaculum fermentans</name>
    <dbReference type="NCBI Taxonomy" id="1473598"/>
    <lineage>
        <taxon>Bacteria</taxon>
        <taxon>Pseudomonadati</taxon>
        <taxon>Acidobacteriota</taxon>
        <taxon>Terriglobia</taxon>
        <taxon>Bryobacterales</taxon>
        <taxon>Bryobacteraceae</taxon>
        <taxon>Paludibaculum</taxon>
    </lineage>
</organism>
<dbReference type="PIRSF" id="PIRSF016262">
    <property type="entry name" value="LPLase"/>
    <property type="match status" value="1"/>
</dbReference>
<comment type="function">
    <text evidence="4 5 6">Catalyzes the transfer of endogenously produced octanoic acid from octanoyl-acyl-carrier-protein onto the lipoyl domains of lipoate-dependent enzymes. Lipoyl-ACP can also act as a substrate although octanoyl-ACP is likely to be the physiological substrate.</text>
</comment>
<dbReference type="InterPro" id="IPR004143">
    <property type="entry name" value="BPL_LPL_catalytic"/>
</dbReference>
<evidence type="ECO:0000313" key="11">
    <source>
        <dbReference type="EMBL" id="QOY85300.1"/>
    </source>
</evidence>
<feature type="binding site" evidence="5 8">
    <location>
        <begin position="76"/>
        <end position="83"/>
    </location>
    <ligand>
        <name>substrate</name>
    </ligand>
</feature>
<evidence type="ECO:0000256" key="5">
    <source>
        <dbReference type="HAMAP-Rule" id="MF_00013"/>
    </source>
</evidence>
<dbReference type="Proteomes" id="UP000593892">
    <property type="component" value="Chromosome"/>
</dbReference>
<keyword evidence="2 5" id="KW-0808">Transferase</keyword>
<keyword evidence="5" id="KW-0963">Cytoplasm</keyword>
<comment type="similarity">
    <text evidence="5 6">Belongs to the LipB family.</text>
</comment>
<dbReference type="InterPro" id="IPR020605">
    <property type="entry name" value="Octanoyltransferase_CS"/>
</dbReference>
<evidence type="ECO:0000256" key="6">
    <source>
        <dbReference type="PIRNR" id="PIRNR016262"/>
    </source>
</evidence>
<dbReference type="UniPathway" id="UPA00538">
    <property type="reaction ID" value="UER00592"/>
</dbReference>
<dbReference type="CDD" id="cd16444">
    <property type="entry name" value="LipB"/>
    <property type="match status" value="1"/>
</dbReference>
<dbReference type="PANTHER" id="PTHR10993">
    <property type="entry name" value="OCTANOYLTRANSFERASE"/>
    <property type="match status" value="1"/>
</dbReference>
<dbReference type="PANTHER" id="PTHR10993:SF7">
    <property type="entry name" value="LIPOYLTRANSFERASE 2, MITOCHONDRIAL-RELATED"/>
    <property type="match status" value="1"/>
</dbReference>
<keyword evidence="3 5" id="KW-0012">Acyltransferase</keyword>
<sequence>MRKLQVRELGRLAYGEAWDLQKSLAEQRKQGLIPDQLLLVEHPHVLTLGRNGHEENILLSRDRLAELGIEYFEINRGGDITYHGPGQIVGYPILDLREWKRDVVAYIRALEEVIIRTLRRYGIEGVRDPGAAGVWVNGAKVCAVGVHISRWVTTHGFALNWTTDLKYFQYIVPCGLTKPVTSMEELGVRVDRAELHQAILDEFAQVYEYEPALVSA</sequence>
<evidence type="ECO:0000256" key="4">
    <source>
        <dbReference type="ARBA" id="ARBA00024732"/>
    </source>
</evidence>
<comment type="catalytic activity">
    <reaction evidence="5 6">
        <text>octanoyl-[ACP] + L-lysyl-[protein] = N(6)-octanoyl-L-lysyl-[protein] + holo-[ACP] + H(+)</text>
        <dbReference type="Rhea" id="RHEA:17665"/>
        <dbReference type="Rhea" id="RHEA-COMP:9636"/>
        <dbReference type="Rhea" id="RHEA-COMP:9685"/>
        <dbReference type="Rhea" id="RHEA-COMP:9752"/>
        <dbReference type="Rhea" id="RHEA-COMP:9928"/>
        <dbReference type="ChEBI" id="CHEBI:15378"/>
        <dbReference type="ChEBI" id="CHEBI:29969"/>
        <dbReference type="ChEBI" id="CHEBI:64479"/>
        <dbReference type="ChEBI" id="CHEBI:78463"/>
        <dbReference type="ChEBI" id="CHEBI:78809"/>
        <dbReference type="EC" id="2.3.1.181"/>
    </reaction>
</comment>
<dbReference type="NCBIfam" id="TIGR00214">
    <property type="entry name" value="lipB"/>
    <property type="match status" value="1"/>
</dbReference>
<feature type="binding site" evidence="5 8">
    <location>
        <begin position="143"/>
        <end position="145"/>
    </location>
    <ligand>
        <name>substrate</name>
    </ligand>
</feature>
<dbReference type="GO" id="GO:0033819">
    <property type="term" value="F:lipoyl(octanoyl) transferase activity"/>
    <property type="evidence" value="ECO:0007669"/>
    <property type="project" value="UniProtKB-EC"/>
</dbReference>
<comment type="subcellular location">
    <subcellularLocation>
        <location evidence="5">Cytoplasm</location>
    </subcellularLocation>
</comment>
<keyword evidence="12" id="KW-1185">Reference proteome</keyword>
<dbReference type="AlphaFoldDB" id="A0A7S7SIU7"/>
<dbReference type="GO" id="GO:0005737">
    <property type="term" value="C:cytoplasm"/>
    <property type="evidence" value="ECO:0007669"/>
    <property type="project" value="UniProtKB-SubCell"/>
</dbReference>
<dbReference type="PROSITE" id="PS01313">
    <property type="entry name" value="LIPB"/>
    <property type="match status" value="1"/>
</dbReference>
<feature type="active site" description="Acyl-thioester intermediate" evidence="5 7">
    <location>
        <position position="174"/>
    </location>
</feature>
<name>A0A7S7SIU7_PALFE</name>
<dbReference type="KEGG" id="pfer:IRI77_20945"/>
<evidence type="ECO:0000256" key="2">
    <source>
        <dbReference type="ARBA" id="ARBA00022679"/>
    </source>
</evidence>
<dbReference type="HAMAP" id="MF_00013">
    <property type="entry name" value="LipB"/>
    <property type="match status" value="1"/>
</dbReference>
<evidence type="ECO:0000256" key="1">
    <source>
        <dbReference type="ARBA" id="ARBA00004821"/>
    </source>
</evidence>
<dbReference type="GO" id="GO:0009249">
    <property type="term" value="P:protein lipoylation"/>
    <property type="evidence" value="ECO:0007669"/>
    <property type="project" value="InterPro"/>
</dbReference>
<feature type="binding site" evidence="5 8">
    <location>
        <begin position="156"/>
        <end position="158"/>
    </location>
    <ligand>
        <name>substrate</name>
    </ligand>
</feature>
<evidence type="ECO:0000259" key="10">
    <source>
        <dbReference type="PROSITE" id="PS51733"/>
    </source>
</evidence>
<dbReference type="PROSITE" id="PS51733">
    <property type="entry name" value="BPL_LPL_CATALYTIC"/>
    <property type="match status" value="1"/>
</dbReference>
<evidence type="ECO:0000256" key="9">
    <source>
        <dbReference type="PIRSR" id="PIRSR016262-3"/>
    </source>
</evidence>
<proteinExistence type="inferred from homology"/>
<gene>
    <name evidence="5 11" type="primary">lipB</name>
    <name evidence="11" type="ORF">IRI77_20945</name>
</gene>
<comment type="miscellaneous">
    <text evidence="5">In the reaction, the free carboxyl group of octanoic acid is attached via an amide linkage to the epsilon-amino group of a specific lysine residue of lipoyl domains of lipoate-dependent enzymes.</text>
</comment>
<dbReference type="Pfam" id="PF21948">
    <property type="entry name" value="LplA-B_cat"/>
    <property type="match status" value="1"/>
</dbReference>
<dbReference type="InterPro" id="IPR000544">
    <property type="entry name" value="Octanoyltransferase"/>
</dbReference>
<evidence type="ECO:0000313" key="12">
    <source>
        <dbReference type="Proteomes" id="UP000593892"/>
    </source>
</evidence>
<reference evidence="11 12" key="1">
    <citation type="submission" date="2020-10" db="EMBL/GenBank/DDBJ databases">
        <title>Complete genome sequence of Paludibaculum fermentans P105T, a facultatively anaerobic acidobacterium capable of dissimilatory Fe(III) reduction.</title>
        <authorList>
            <person name="Dedysh S.N."/>
            <person name="Beletsky A.V."/>
            <person name="Kulichevskaya I.S."/>
            <person name="Mardanov A.V."/>
            <person name="Ravin N.V."/>
        </authorList>
    </citation>
    <scope>NUCLEOTIDE SEQUENCE [LARGE SCALE GENOMIC DNA]</scope>
    <source>
        <strain evidence="11 12">P105</strain>
    </source>
</reference>